<accession>A0A6A4W9M4</accession>
<keyword evidence="2" id="KW-1185">Reference proteome</keyword>
<evidence type="ECO:0000313" key="1">
    <source>
        <dbReference type="EMBL" id="KAF0304106.1"/>
    </source>
</evidence>
<comment type="caution">
    <text evidence="1">The sequence shown here is derived from an EMBL/GenBank/DDBJ whole genome shotgun (WGS) entry which is preliminary data.</text>
</comment>
<dbReference type="Proteomes" id="UP000440578">
    <property type="component" value="Unassembled WGS sequence"/>
</dbReference>
<dbReference type="OrthoDB" id="444119at2759"/>
<dbReference type="EMBL" id="VIIS01000872">
    <property type="protein sequence ID" value="KAF0304106.1"/>
    <property type="molecule type" value="Genomic_DNA"/>
</dbReference>
<protein>
    <submittedName>
        <fullName evidence="1">Uncharacterized protein</fullName>
    </submittedName>
</protein>
<sequence>MRADAYIDSLGTVSAYELGWFRVTPLPLRCRIAGGDVLSLPQESIVVDATDSRDDDNPLFINFLKDEKPSIYSMTKSFDDADRRVQWTVPKNRRKVMERDVDIFTIITSADKMKGIEEWYLGVMIHPETSKRLLNDSVLSPIPGHVDPAGAPRTGELEYRHDHDEYLEYQ</sequence>
<name>A0A6A4W9M4_AMPAM</name>
<evidence type="ECO:0000313" key="2">
    <source>
        <dbReference type="Proteomes" id="UP000440578"/>
    </source>
</evidence>
<reference evidence="1 2" key="1">
    <citation type="submission" date="2019-07" db="EMBL/GenBank/DDBJ databases">
        <title>Draft genome assembly of a fouling barnacle, Amphibalanus amphitrite (Darwin, 1854): The first reference genome for Thecostraca.</title>
        <authorList>
            <person name="Kim W."/>
        </authorList>
    </citation>
    <scope>NUCLEOTIDE SEQUENCE [LARGE SCALE GENOMIC DNA]</scope>
    <source>
        <strain evidence="1">SNU_AA5</strain>
        <tissue evidence="1">Soma without cirri and trophi</tissue>
    </source>
</reference>
<organism evidence="1 2">
    <name type="scientific">Amphibalanus amphitrite</name>
    <name type="common">Striped barnacle</name>
    <name type="synonym">Balanus amphitrite</name>
    <dbReference type="NCBI Taxonomy" id="1232801"/>
    <lineage>
        <taxon>Eukaryota</taxon>
        <taxon>Metazoa</taxon>
        <taxon>Ecdysozoa</taxon>
        <taxon>Arthropoda</taxon>
        <taxon>Crustacea</taxon>
        <taxon>Multicrustacea</taxon>
        <taxon>Cirripedia</taxon>
        <taxon>Thoracica</taxon>
        <taxon>Thoracicalcarea</taxon>
        <taxon>Balanomorpha</taxon>
        <taxon>Balanoidea</taxon>
        <taxon>Balanidae</taxon>
        <taxon>Amphibalaninae</taxon>
        <taxon>Amphibalanus</taxon>
    </lineage>
</organism>
<dbReference type="AlphaFoldDB" id="A0A6A4W9M4"/>
<proteinExistence type="predicted"/>
<gene>
    <name evidence="1" type="ORF">FJT64_024022</name>
</gene>